<dbReference type="InterPro" id="IPR044138">
    <property type="entry name" value="CysN_II"/>
</dbReference>
<dbReference type="SUPFAM" id="SSF50465">
    <property type="entry name" value="EF-Tu/eEF-1alpha/eIF2-gamma C-terminal domain"/>
    <property type="match status" value="1"/>
</dbReference>
<dbReference type="InterPro" id="IPR050100">
    <property type="entry name" value="TRAFAC_GTPase_members"/>
</dbReference>
<dbReference type="AlphaFoldDB" id="A0A0S3QS05"/>
<dbReference type="Gene3D" id="2.40.30.10">
    <property type="entry name" value="Translation factors"/>
    <property type="match status" value="2"/>
</dbReference>
<dbReference type="GO" id="GO:0006790">
    <property type="term" value="P:sulfur compound metabolic process"/>
    <property type="evidence" value="ECO:0007669"/>
    <property type="project" value="InterPro"/>
</dbReference>
<dbReference type="SUPFAM" id="SSF52540">
    <property type="entry name" value="P-loop containing nucleoside triphosphate hydrolases"/>
    <property type="match status" value="1"/>
</dbReference>
<dbReference type="SUPFAM" id="SSF50447">
    <property type="entry name" value="Translation proteins"/>
    <property type="match status" value="1"/>
</dbReference>
<dbReference type="PROSITE" id="PS51722">
    <property type="entry name" value="G_TR_2"/>
    <property type="match status" value="1"/>
</dbReference>
<evidence type="ECO:0000313" key="8">
    <source>
        <dbReference type="EMBL" id="BAT71073.1"/>
    </source>
</evidence>
<reference evidence="9" key="1">
    <citation type="journal article" date="2018" name="Science">
        <title>A primordial and reversible TCA cycle in a facultatively chemolithoautotrophic thermophile.</title>
        <authorList>
            <person name="Nunoura T."/>
            <person name="Chikaraishi Y."/>
            <person name="Izaki R."/>
            <person name="Suwa T."/>
            <person name="Sato T."/>
            <person name="Harada T."/>
            <person name="Mori K."/>
            <person name="Kato Y."/>
            <person name="Miyazaki M."/>
            <person name="Shimamura S."/>
            <person name="Yanagawa K."/>
            <person name="Shuto A."/>
            <person name="Ohkouchi N."/>
            <person name="Fujita N."/>
            <person name="Takaki Y."/>
            <person name="Atomi H."/>
            <person name="Takai K."/>
        </authorList>
    </citation>
    <scope>NUCLEOTIDE SEQUENCE [LARGE SCALE GENOMIC DNA]</scope>
    <source>
        <strain evidence="9">DSM 17441 / JCM 13301 / NBRC 103674 / ABI70S6</strain>
    </source>
</reference>
<dbReference type="STRING" id="1298851.TST_0264"/>
<dbReference type="GO" id="GO:0003924">
    <property type="term" value="F:GTPase activity"/>
    <property type="evidence" value="ECO:0007669"/>
    <property type="project" value="InterPro"/>
</dbReference>
<dbReference type="InterPro" id="IPR031157">
    <property type="entry name" value="G_TR_CS"/>
</dbReference>
<keyword evidence="2 8" id="KW-0808">Transferase</keyword>
<name>A0A0S3QS05_THET7</name>
<keyword evidence="3 8" id="KW-0548">Nucleotidyltransferase</keyword>
<dbReference type="PATRIC" id="fig|1298851.3.peg.272"/>
<evidence type="ECO:0000256" key="3">
    <source>
        <dbReference type="ARBA" id="ARBA00022695"/>
    </source>
</evidence>
<evidence type="ECO:0000259" key="7">
    <source>
        <dbReference type="PROSITE" id="PS51722"/>
    </source>
</evidence>
<dbReference type="Pfam" id="PF22594">
    <property type="entry name" value="GTP-eEF1A_C"/>
    <property type="match status" value="1"/>
</dbReference>
<dbReference type="CDD" id="cd04095">
    <property type="entry name" value="CysN_NoDQ_III"/>
    <property type="match status" value="1"/>
</dbReference>
<evidence type="ECO:0000256" key="4">
    <source>
        <dbReference type="ARBA" id="ARBA00022741"/>
    </source>
</evidence>
<evidence type="ECO:0000256" key="1">
    <source>
        <dbReference type="ARBA" id="ARBA00012391"/>
    </source>
</evidence>
<keyword evidence="5" id="KW-0067">ATP-binding</keyword>
<protein>
    <recommendedName>
        <fullName evidence="1">sulfate adenylyltransferase</fullName>
        <ecNumber evidence="1">2.7.7.4</ecNumber>
    </recommendedName>
</protein>
<evidence type="ECO:0000313" key="9">
    <source>
        <dbReference type="Proteomes" id="UP000063234"/>
    </source>
</evidence>
<dbReference type="CDD" id="cd04166">
    <property type="entry name" value="CysN_ATPS"/>
    <property type="match status" value="1"/>
</dbReference>
<proteinExistence type="predicted"/>
<dbReference type="InterPro" id="IPR044139">
    <property type="entry name" value="CysN_NoDQ_III"/>
</dbReference>
<evidence type="ECO:0000256" key="6">
    <source>
        <dbReference type="ARBA" id="ARBA00023134"/>
    </source>
</evidence>
<dbReference type="InterPro" id="IPR054696">
    <property type="entry name" value="GTP-eEF1A_C"/>
</dbReference>
<evidence type="ECO:0000256" key="2">
    <source>
        <dbReference type="ARBA" id="ARBA00022679"/>
    </source>
</evidence>
<keyword evidence="6" id="KW-0342">GTP-binding</keyword>
<dbReference type="PRINTS" id="PR00315">
    <property type="entry name" value="ELONGATNFCT"/>
</dbReference>
<dbReference type="GO" id="GO:0004781">
    <property type="term" value="F:sulfate adenylyltransferase (ATP) activity"/>
    <property type="evidence" value="ECO:0007669"/>
    <property type="project" value="UniProtKB-EC"/>
</dbReference>
<dbReference type="CDD" id="cd03695">
    <property type="entry name" value="CysN_NodQ_II"/>
    <property type="match status" value="1"/>
</dbReference>
<dbReference type="InterPro" id="IPR000795">
    <property type="entry name" value="T_Tr_GTP-bd_dom"/>
</dbReference>
<dbReference type="Proteomes" id="UP000063234">
    <property type="component" value="Chromosome"/>
</dbReference>
<dbReference type="InterPro" id="IPR041757">
    <property type="entry name" value="CysN_GTP-bd"/>
</dbReference>
<dbReference type="InterPro" id="IPR009000">
    <property type="entry name" value="Transl_B-barrel_sf"/>
</dbReference>
<keyword evidence="9" id="KW-1185">Reference proteome</keyword>
<sequence>MMEDRLKKIKDNIHEYLQQHQRKELLRFITCGSVDDGKSTLIGRLLYETKMVFEDQLMALKAEAKYKRTDEEIDFSLLVDGLQAEREQGITIDVAYRYFSTDKRKFIIADAPGHEQYTRNMATGASNAEVAVILIDARKGVLTQTRRHSFIVTLMGIRNIAVAINKMDLVQYSEEVYRKIVKDYKEMFSHLRFSLPFKKFDAEIEFIPISALKGDNVVKKSENMPWYQGKTLLEYLDTVNVKGASFQFQSNSENNQNEPLRFPVQYINRPNLYFRGYCGTIASGNIKVGDEIIVYPSRVKTKVKTIIPPNYKENRDNNPEVNLANIEYTDFAHSPMPITIQTETEVDISRGDLIVKVDDRQPRFSNSFEAFLVWMDEEPLKNTEYILKIYTKETLATVSRILFKKDVNTWEKVEAKTLQLNDIARVQIDLAEKIAFDLYEENKTTGAFILIDRITNFTSAAGIIVGESTKRPKRRVYTEAEKALNRFIRQYYPEWGCKSIEELEEIWKKEENE</sequence>
<dbReference type="Gene3D" id="3.40.50.300">
    <property type="entry name" value="P-loop containing nucleotide triphosphate hydrolases"/>
    <property type="match status" value="1"/>
</dbReference>
<gene>
    <name evidence="8" type="primary">cysN</name>
    <name evidence="8" type="ORF">TST_0264</name>
</gene>
<dbReference type="InterPro" id="IPR027417">
    <property type="entry name" value="P-loop_NTPase"/>
</dbReference>
<dbReference type="Pfam" id="PF00009">
    <property type="entry name" value="GTP_EFTU"/>
    <property type="match status" value="1"/>
</dbReference>
<accession>A0A0S3QS05</accession>
<dbReference type="PANTHER" id="PTHR23115">
    <property type="entry name" value="TRANSLATION FACTOR"/>
    <property type="match status" value="1"/>
</dbReference>
<dbReference type="NCBIfam" id="TIGR02034">
    <property type="entry name" value="CysN"/>
    <property type="match status" value="1"/>
</dbReference>
<dbReference type="EMBL" id="AP013035">
    <property type="protein sequence ID" value="BAT71073.1"/>
    <property type="molecule type" value="Genomic_DNA"/>
</dbReference>
<dbReference type="InterPro" id="IPR009001">
    <property type="entry name" value="Transl_elong_EF1A/Init_IF2_C"/>
</dbReference>
<dbReference type="KEGG" id="ttk:TST_0264"/>
<dbReference type="InterPro" id="IPR011779">
    <property type="entry name" value="SO4_adenylTrfase_lsu"/>
</dbReference>
<keyword evidence="4" id="KW-0547">Nucleotide-binding</keyword>
<dbReference type="FunFam" id="3.40.50.300:FF:000119">
    <property type="entry name" value="Sulfate adenylyltransferase subunit 1"/>
    <property type="match status" value="1"/>
</dbReference>
<organism evidence="8 9">
    <name type="scientific">Thermosulfidibacter takaii (strain DSM 17441 / JCM 13301 / NBRC 103674 / ABI70S6)</name>
    <dbReference type="NCBI Taxonomy" id="1298851"/>
    <lineage>
        <taxon>Bacteria</taxon>
        <taxon>Pseudomonadati</taxon>
        <taxon>Thermosulfidibacterota</taxon>
        <taxon>Thermosulfidibacteria</taxon>
        <taxon>Thermosulfidibacterales</taxon>
        <taxon>Thermosulfidibacteraceae</taxon>
    </lineage>
</organism>
<feature type="domain" description="Tr-type G" evidence="7">
    <location>
        <begin position="23"/>
        <end position="245"/>
    </location>
</feature>
<evidence type="ECO:0000256" key="5">
    <source>
        <dbReference type="ARBA" id="ARBA00022840"/>
    </source>
</evidence>
<dbReference type="NCBIfam" id="NF003478">
    <property type="entry name" value="PRK05124.1"/>
    <property type="match status" value="1"/>
</dbReference>
<dbReference type="EC" id="2.7.7.4" evidence="1"/>
<dbReference type="GO" id="GO:0005525">
    <property type="term" value="F:GTP binding"/>
    <property type="evidence" value="ECO:0007669"/>
    <property type="project" value="UniProtKB-KW"/>
</dbReference>
<dbReference type="PROSITE" id="PS00301">
    <property type="entry name" value="G_TR_1"/>
    <property type="match status" value="1"/>
</dbReference>
<dbReference type="GO" id="GO:0005524">
    <property type="term" value="F:ATP binding"/>
    <property type="evidence" value="ECO:0007669"/>
    <property type="project" value="UniProtKB-KW"/>
</dbReference>